<proteinExistence type="predicted"/>
<feature type="domain" description="GAD-related" evidence="1">
    <location>
        <begin position="58"/>
        <end position="142"/>
    </location>
</feature>
<dbReference type="Proteomes" id="UP001184828">
    <property type="component" value="Unassembled WGS sequence"/>
</dbReference>
<gene>
    <name evidence="2" type="ORF">J2738_004719</name>
</gene>
<dbReference type="InterPro" id="IPR014983">
    <property type="entry name" value="GAD-rel"/>
</dbReference>
<name>A0AAE3Y3N5_VARPD</name>
<sequence length="513" mass="56383">MCTVKRLTLARAPGYIPGRALGEAAALAGRRVPLRNSTLFPKSKSMFGRIKLHPFIKANPPHAGCTPAAKTLLDRYEGQLPAALLELWRKHGLGLYGRRQICLIDPQAWQSTLDRWIVSPPSATLRVPIALTPFGTLLFYRKLTAVDEDVAALNPVTRSISILTWDLADLFNNVLSEPRQADEFIQPAMLETAQQQAGTLSSGEAYHVDPMLLSMQMLKIARTDALALHQKLRAQVDHEQAPPAPPPGTIRAALPAGYREAFKDLERQDGHPSGLYLSTYIDWRRLVALHADGNYQLLFWRNDHKTGEASGIRHYDGRYRTLETDEGDCLLQLDLVLTGKSLGSDASDDGLYLMRSGGQPLLLQAARLEDMATAIGGRSTMGSSEHYFRPVRLDDPFPAENSGGMEAPPFEDLPSALQALVHRKPLRATIVEVGAHSDPEDSTVMAWVDLGSNDGLRKNMPLMSPKDSPRALYGWVWQMDPKRCGVGIKVRRDAAGAVVNGPETGDVLVSRAD</sequence>
<organism evidence="2 3">
    <name type="scientific">Variovorax paradoxus</name>
    <dbReference type="NCBI Taxonomy" id="34073"/>
    <lineage>
        <taxon>Bacteria</taxon>
        <taxon>Pseudomonadati</taxon>
        <taxon>Pseudomonadota</taxon>
        <taxon>Betaproteobacteria</taxon>
        <taxon>Burkholderiales</taxon>
        <taxon>Comamonadaceae</taxon>
        <taxon>Variovorax</taxon>
    </lineage>
</organism>
<comment type="caution">
    <text evidence="2">The sequence shown here is derived from an EMBL/GenBank/DDBJ whole genome shotgun (WGS) entry which is preliminary data.</text>
</comment>
<accession>A0AAE3Y3N5</accession>
<dbReference type="RefSeq" id="WP_307697922.1">
    <property type="nucleotide sequence ID" value="NZ_JAUSRU010000005.1"/>
</dbReference>
<dbReference type="AlphaFoldDB" id="A0AAE3Y3N5"/>
<protein>
    <recommendedName>
        <fullName evidence="1">GAD-related domain-containing protein</fullName>
    </recommendedName>
</protein>
<evidence type="ECO:0000313" key="3">
    <source>
        <dbReference type="Proteomes" id="UP001184828"/>
    </source>
</evidence>
<dbReference type="Pfam" id="PF08887">
    <property type="entry name" value="GAD-like"/>
    <property type="match status" value="1"/>
</dbReference>
<reference evidence="2" key="1">
    <citation type="submission" date="2023-07" db="EMBL/GenBank/DDBJ databases">
        <title>Sorghum-associated microbial communities from plants grown in Nebraska, USA.</title>
        <authorList>
            <person name="Schachtman D."/>
        </authorList>
    </citation>
    <scope>NUCLEOTIDE SEQUENCE</scope>
    <source>
        <strain evidence="2">DS2114</strain>
    </source>
</reference>
<dbReference type="EMBL" id="JAVDQZ010000007">
    <property type="protein sequence ID" value="MDR6428561.1"/>
    <property type="molecule type" value="Genomic_DNA"/>
</dbReference>
<evidence type="ECO:0000313" key="2">
    <source>
        <dbReference type="EMBL" id="MDR6428561.1"/>
    </source>
</evidence>
<evidence type="ECO:0000259" key="1">
    <source>
        <dbReference type="Pfam" id="PF08887"/>
    </source>
</evidence>